<dbReference type="SUPFAM" id="SSF53850">
    <property type="entry name" value="Periplasmic binding protein-like II"/>
    <property type="match status" value="1"/>
</dbReference>
<dbReference type="Proteomes" id="UP000551501">
    <property type="component" value="Unassembled WGS sequence"/>
</dbReference>
<gene>
    <name evidence="6" type="ORF">BKA16_004514</name>
</gene>
<dbReference type="InterPro" id="IPR005119">
    <property type="entry name" value="LysR_subst-bd"/>
</dbReference>
<dbReference type="PROSITE" id="PS50931">
    <property type="entry name" value="HTH_LYSR"/>
    <property type="match status" value="1"/>
</dbReference>
<dbReference type="Gene3D" id="3.40.190.290">
    <property type="match status" value="1"/>
</dbReference>
<keyword evidence="3 6" id="KW-0238">DNA-binding</keyword>
<comment type="similarity">
    <text evidence="1">Belongs to the LysR transcriptional regulatory family.</text>
</comment>
<dbReference type="Gene3D" id="1.10.10.10">
    <property type="entry name" value="Winged helix-like DNA-binding domain superfamily/Winged helix DNA-binding domain"/>
    <property type="match status" value="1"/>
</dbReference>
<dbReference type="GO" id="GO:0006351">
    <property type="term" value="P:DNA-templated transcription"/>
    <property type="evidence" value="ECO:0007669"/>
    <property type="project" value="TreeGrafter"/>
</dbReference>
<evidence type="ECO:0000256" key="2">
    <source>
        <dbReference type="ARBA" id="ARBA00023015"/>
    </source>
</evidence>
<name>A0A840F240_9ACTN</name>
<keyword evidence="2" id="KW-0805">Transcription regulation</keyword>
<reference evidence="6 7" key="1">
    <citation type="submission" date="2020-08" db="EMBL/GenBank/DDBJ databases">
        <title>Sequencing the genomes of 1000 actinobacteria strains.</title>
        <authorList>
            <person name="Klenk H.-P."/>
        </authorList>
    </citation>
    <scope>NUCLEOTIDE SEQUENCE [LARGE SCALE GENOMIC DNA]</scope>
    <source>
        <strain evidence="6 7">DSM 45298</strain>
    </source>
</reference>
<dbReference type="PANTHER" id="PTHR30537:SF3">
    <property type="entry name" value="TRANSCRIPTIONAL REGULATORY PROTEIN"/>
    <property type="match status" value="1"/>
</dbReference>
<evidence type="ECO:0000256" key="3">
    <source>
        <dbReference type="ARBA" id="ARBA00023125"/>
    </source>
</evidence>
<dbReference type="InterPro" id="IPR058163">
    <property type="entry name" value="LysR-type_TF_proteobact-type"/>
</dbReference>
<dbReference type="GO" id="GO:0043565">
    <property type="term" value="F:sequence-specific DNA binding"/>
    <property type="evidence" value="ECO:0007669"/>
    <property type="project" value="TreeGrafter"/>
</dbReference>
<organism evidence="6 7">
    <name type="scientific">Gordonia humi</name>
    <dbReference type="NCBI Taxonomy" id="686429"/>
    <lineage>
        <taxon>Bacteria</taxon>
        <taxon>Bacillati</taxon>
        <taxon>Actinomycetota</taxon>
        <taxon>Actinomycetes</taxon>
        <taxon>Mycobacteriales</taxon>
        <taxon>Gordoniaceae</taxon>
        <taxon>Gordonia</taxon>
    </lineage>
</organism>
<dbReference type="EMBL" id="JACIFP010000001">
    <property type="protein sequence ID" value="MBB4137962.1"/>
    <property type="molecule type" value="Genomic_DNA"/>
</dbReference>
<dbReference type="RefSeq" id="WP_246371845.1">
    <property type="nucleotide sequence ID" value="NZ_BAABHL010000001.1"/>
</dbReference>
<keyword evidence="4" id="KW-0804">Transcription</keyword>
<dbReference type="PANTHER" id="PTHR30537">
    <property type="entry name" value="HTH-TYPE TRANSCRIPTIONAL REGULATOR"/>
    <property type="match status" value="1"/>
</dbReference>
<comment type="caution">
    <text evidence="6">The sequence shown here is derived from an EMBL/GenBank/DDBJ whole genome shotgun (WGS) entry which is preliminary data.</text>
</comment>
<evidence type="ECO:0000313" key="6">
    <source>
        <dbReference type="EMBL" id="MBB4137962.1"/>
    </source>
</evidence>
<evidence type="ECO:0000313" key="7">
    <source>
        <dbReference type="Proteomes" id="UP000551501"/>
    </source>
</evidence>
<evidence type="ECO:0000256" key="1">
    <source>
        <dbReference type="ARBA" id="ARBA00009437"/>
    </source>
</evidence>
<dbReference type="InterPro" id="IPR036388">
    <property type="entry name" value="WH-like_DNA-bd_sf"/>
</dbReference>
<evidence type="ECO:0000256" key="4">
    <source>
        <dbReference type="ARBA" id="ARBA00023163"/>
    </source>
</evidence>
<dbReference type="SUPFAM" id="SSF46785">
    <property type="entry name" value="Winged helix' DNA-binding domain"/>
    <property type="match status" value="1"/>
</dbReference>
<dbReference type="Pfam" id="PF03466">
    <property type="entry name" value="LysR_substrate"/>
    <property type="match status" value="1"/>
</dbReference>
<dbReference type="InterPro" id="IPR000847">
    <property type="entry name" value="LysR_HTH_N"/>
</dbReference>
<sequence>MTSGKAVMDAQSVLRNLKTDDLRYLLAVANTGRIGAAADHLSVDASTVSRRLRALEKVLGTRVITRSSDGWELTEFGGSIVERARPIEEALESVARAVGGESGDSVRGDFRLTAPDGFATVFAVPALQKLRTQHPGLNVELLTATRQLNLHQAGFDLAVAVGTPITKRLFTEALTQYRLSFYATDEYLERNGTPATLDELSGHTIAFYVESLLQVGDLDFSHYAPGVDVRFASTNIFAQLEAAVSSAAIALIPRFMALRSPDLRELDHLRPSTPLRYVLATRRESLARPAVKAVRDALAREVAVRRHELL</sequence>
<dbReference type="GO" id="GO:0003700">
    <property type="term" value="F:DNA-binding transcription factor activity"/>
    <property type="evidence" value="ECO:0007669"/>
    <property type="project" value="InterPro"/>
</dbReference>
<dbReference type="InterPro" id="IPR036390">
    <property type="entry name" value="WH_DNA-bd_sf"/>
</dbReference>
<proteinExistence type="inferred from homology"/>
<feature type="domain" description="HTH lysR-type" evidence="5">
    <location>
        <begin position="17"/>
        <end position="74"/>
    </location>
</feature>
<dbReference type="AlphaFoldDB" id="A0A840F240"/>
<evidence type="ECO:0000259" key="5">
    <source>
        <dbReference type="PROSITE" id="PS50931"/>
    </source>
</evidence>
<dbReference type="Pfam" id="PF00126">
    <property type="entry name" value="HTH_1"/>
    <property type="match status" value="1"/>
</dbReference>
<keyword evidence="7" id="KW-1185">Reference proteome</keyword>
<accession>A0A840F240</accession>
<protein>
    <submittedName>
        <fullName evidence="6">DNA-binding transcriptional LysR family regulator</fullName>
    </submittedName>
</protein>